<reference evidence="2" key="2">
    <citation type="submission" date="2020-05" db="UniProtKB">
        <authorList>
            <consortium name="EnsemblMetazoa"/>
        </authorList>
    </citation>
    <scope>IDENTIFICATION</scope>
    <source>
        <strain evidence="2">wikel</strain>
    </source>
</reference>
<organism>
    <name type="scientific">Ixodes scapularis</name>
    <name type="common">Black-legged tick</name>
    <name type="synonym">Deer tick</name>
    <dbReference type="NCBI Taxonomy" id="6945"/>
    <lineage>
        <taxon>Eukaryota</taxon>
        <taxon>Metazoa</taxon>
        <taxon>Ecdysozoa</taxon>
        <taxon>Arthropoda</taxon>
        <taxon>Chelicerata</taxon>
        <taxon>Arachnida</taxon>
        <taxon>Acari</taxon>
        <taxon>Parasitiformes</taxon>
        <taxon>Ixodida</taxon>
        <taxon>Ixodoidea</taxon>
        <taxon>Ixodidae</taxon>
        <taxon>Ixodinae</taxon>
        <taxon>Ixodes</taxon>
    </lineage>
</organism>
<accession>B7QLP8</accession>
<sequence length="62" mass="6597">RRAGIETVGRVFSATSTPLPLPFSLPIPLVAASVVTRSEAWTGGFLSRCLLRMVYGSGMDSL</sequence>
<evidence type="ECO:0000313" key="2">
    <source>
        <dbReference type="EnsemblMetazoa" id="ISCW014109-PA"/>
    </source>
</evidence>
<dbReference type="Proteomes" id="UP000001555">
    <property type="component" value="Unassembled WGS sequence"/>
</dbReference>
<dbReference type="PaxDb" id="6945-B7QLP8"/>
<dbReference type="InParanoid" id="B7QLP8"/>
<evidence type="ECO:0000313" key="1">
    <source>
        <dbReference type="EMBL" id="EEC19770.1"/>
    </source>
</evidence>
<evidence type="ECO:0000313" key="3">
    <source>
        <dbReference type="Proteomes" id="UP000001555"/>
    </source>
</evidence>
<dbReference type="AlphaFoldDB" id="B7QLP8"/>
<protein>
    <submittedName>
        <fullName evidence="1 2">Uncharacterized protein</fullName>
    </submittedName>
</protein>
<keyword evidence="3" id="KW-1185">Reference proteome</keyword>
<proteinExistence type="predicted"/>
<dbReference type="EMBL" id="DS967150">
    <property type="protein sequence ID" value="EEC19770.1"/>
    <property type="molecule type" value="Genomic_DNA"/>
</dbReference>
<dbReference type="HOGENOM" id="CLU_2910745_0_0_1"/>
<dbReference type="EnsemblMetazoa" id="ISCW014109-RA">
    <property type="protein sequence ID" value="ISCW014109-PA"/>
    <property type="gene ID" value="ISCW014109"/>
</dbReference>
<dbReference type="EMBL" id="ABJB010201395">
    <property type="status" value="NOT_ANNOTATED_CDS"/>
    <property type="molecule type" value="Genomic_DNA"/>
</dbReference>
<reference evidence="1 3" key="1">
    <citation type="submission" date="2008-03" db="EMBL/GenBank/DDBJ databases">
        <title>Annotation of Ixodes scapularis.</title>
        <authorList>
            <consortium name="Ixodes scapularis Genome Project Consortium"/>
            <person name="Caler E."/>
            <person name="Hannick L.I."/>
            <person name="Bidwell S."/>
            <person name="Joardar V."/>
            <person name="Thiagarajan M."/>
            <person name="Amedeo P."/>
            <person name="Galinsky K.J."/>
            <person name="Schobel S."/>
            <person name="Inman J."/>
            <person name="Hostetler J."/>
            <person name="Miller J."/>
            <person name="Hammond M."/>
            <person name="Megy K."/>
            <person name="Lawson D."/>
            <person name="Kodira C."/>
            <person name="Sutton G."/>
            <person name="Meyer J."/>
            <person name="Hill C.A."/>
            <person name="Birren B."/>
            <person name="Nene V."/>
            <person name="Collins F."/>
            <person name="Alarcon-Chaidez F."/>
            <person name="Wikel S."/>
            <person name="Strausberg R."/>
        </authorList>
    </citation>
    <scope>NUCLEOTIDE SEQUENCE [LARGE SCALE GENOMIC DNA]</scope>
    <source>
        <strain evidence="3">Wikel</strain>
        <strain evidence="1">Wikel colony</strain>
    </source>
</reference>
<dbReference type="VEuPathDB" id="VectorBase:ISCW014109"/>
<feature type="non-terminal residue" evidence="1">
    <location>
        <position position="1"/>
    </location>
</feature>
<name>B7QLP8_IXOSC</name>
<gene>
    <name evidence="1" type="ORF">IscW_ISCW014109</name>
</gene>